<keyword evidence="2" id="KW-0472">Membrane</keyword>
<dbReference type="Pfam" id="PF04982">
    <property type="entry name" value="TM_HPP"/>
    <property type="match status" value="1"/>
</dbReference>
<feature type="transmembrane region" description="Helical" evidence="2">
    <location>
        <begin position="92"/>
        <end position="110"/>
    </location>
</feature>
<name>A0A450WXG8_9GAMM</name>
<feature type="transmembrane region" description="Helical" evidence="2">
    <location>
        <begin position="65"/>
        <end position="86"/>
    </location>
</feature>
<keyword evidence="2" id="KW-1133">Transmembrane helix</keyword>
<evidence type="ECO:0000256" key="2">
    <source>
        <dbReference type="SAM" id="Phobius"/>
    </source>
</evidence>
<reference evidence="4" key="1">
    <citation type="submission" date="2019-02" db="EMBL/GenBank/DDBJ databases">
        <authorList>
            <person name="Gruber-Vodicka R. H."/>
            <person name="Seah K. B. B."/>
        </authorList>
    </citation>
    <scope>NUCLEOTIDE SEQUENCE</scope>
    <source>
        <strain evidence="4">BECK_S313</strain>
    </source>
</reference>
<sequence length="224" mass="24024">MSIPARNGETTPPDFQDTPRGNLANSNNPANPNAKSQYMTSHSYPKRFIRFLGIQTNPASHGERLISGVEAFLSISAVVFITRYFLPPEGSVFLVASMGASSVLLFSTPGSPFSQPWPLVGGHLISAAVGVTCATFIPDLLMASAVAATVTILAMQYLKCIHPPGAATALTAVDGGAAVRELGYWFLLVPVAINVLVILCMAILVSYAFRHWFPARRYPAMLKK</sequence>
<feature type="compositionally biased region" description="Low complexity" evidence="1">
    <location>
        <begin position="22"/>
        <end position="34"/>
    </location>
</feature>
<evidence type="ECO:0000313" key="4">
    <source>
        <dbReference type="EMBL" id="VFK21734.1"/>
    </source>
</evidence>
<dbReference type="PANTHER" id="PTHR33741">
    <property type="entry name" value="TRANSMEMBRANE PROTEIN DDB_G0269096-RELATED"/>
    <property type="match status" value="1"/>
</dbReference>
<feature type="region of interest" description="Disordered" evidence="1">
    <location>
        <begin position="1"/>
        <end position="38"/>
    </location>
</feature>
<dbReference type="AlphaFoldDB" id="A0A450WXG8"/>
<dbReference type="InterPro" id="IPR058581">
    <property type="entry name" value="TM_HPP"/>
</dbReference>
<dbReference type="InterPro" id="IPR007065">
    <property type="entry name" value="HPP"/>
</dbReference>
<evidence type="ECO:0000256" key="1">
    <source>
        <dbReference type="SAM" id="MobiDB-lite"/>
    </source>
</evidence>
<gene>
    <name evidence="4" type="ORF">BECKLPF1236B_GA0070989_12732</name>
</gene>
<accession>A0A450WXG8</accession>
<dbReference type="EMBL" id="CAADFK010000273">
    <property type="protein sequence ID" value="VFK21734.1"/>
    <property type="molecule type" value="Genomic_DNA"/>
</dbReference>
<feature type="domain" description="HPP transmembrane region" evidence="3">
    <location>
        <begin position="59"/>
        <end position="209"/>
    </location>
</feature>
<proteinExistence type="predicted"/>
<feature type="transmembrane region" description="Helical" evidence="2">
    <location>
        <begin position="184"/>
        <end position="209"/>
    </location>
</feature>
<organism evidence="4">
    <name type="scientific">Candidatus Kentrum sp. LPFa</name>
    <dbReference type="NCBI Taxonomy" id="2126335"/>
    <lineage>
        <taxon>Bacteria</taxon>
        <taxon>Pseudomonadati</taxon>
        <taxon>Pseudomonadota</taxon>
        <taxon>Gammaproteobacteria</taxon>
        <taxon>Candidatus Kentrum</taxon>
    </lineage>
</organism>
<dbReference type="PANTHER" id="PTHR33741:SF5">
    <property type="entry name" value="TRANSMEMBRANE PROTEIN DDB_G0269096-RELATED"/>
    <property type="match status" value="1"/>
</dbReference>
<protein>
    <submittedName>
        <fullName evidence="4">HPP family protein</fullName>
    </submittedName>
</protein>
<keyword evidence="2" id="KW-0812">Transmembrane</keyword>
<evidence type="ECO:0000259" key="3">
    <source>
        <dbReference type="Pfam" id="PF04982"/>
    </source>
</evidence>
<feature type="transmembrane region" description="Helical" evidence="2">
    <location>
        <begin position="117"/>
        <end position="137"/>
    </location>
</feature>